<reference evidence="3 4" key="1">
    <citation type="submission" date="2006-08" db="EMBL/GenBank/DDBJ databases">
        <title>Complete sequence of Maricaulis maris MCS10.</title>
        <authorList>
            <consortium name="US DOE Joint Genome Institute"/>
            <person name="Copeland A."/>
            <person name="Lucas S."/>
            <person name="Lapidus A."/>
            <person name="Barry K."/>
            <person name="Detter J.C."/>
            <person name="Glavina del Rio T."/>
            <person name="Hammon N."/>
            <person name="Israni S."/>
            <person name="Dalin E."/>
            <person name="Tice H."/>
            <person name="Pitluck S."/>
            <person name="Saunders E."/>
            <person name="Brettin T."/>
            <person name="Bruce D."/>
            <person name="Han C."/>
            <person name="Tapia R."/>
            <person name="Gilna P."/>
            <person name="Schmutz J."/>
            <person name="Larimer F."/>
            <person name="Land M."/>
            <person name="Hauser L."/>
            <person name="Kyrpides N."/>
            <person name="Mikhailova N."/>
            <person name="Viollier P."/>
            <person name="Stephens C."/>
            <person name="Richardson P."/>
        </authorList>
    </citation>
    <scope>NUCLEOTIDE SEQUENCE [LARGE SCALE GENOMIC DNA]</scope>
    <source>
        <strain evidence="3 4">MCS10</strain>
    </source>
</reference>
<evidence type="ECO:0000256" key="1">
    <source>
        <dbReference type="ARBA" id="ARBA00022723"/>
    </source>
</evidence>
<dbReference type="RefSeq" id="WP_011643933.1">
    <property type="nucleotide sequence ID" value="NC_008347.1"/>
</dbReference>
<sequence>MSDIFPLPAPPRLAIDGDSRTFPVSRIFCIGRNYADHAREMGATAEAIFFAKPASAITSATTLPYPTETNDLHHEVELVLALGEGGAIIASGTGVDLTKRDLQSDLKAKSAPWEIAKGFDASAPMGALRLGPPPANGSISLSVNGAMRQSGELEQMILPPQELLGQLGRYFVLKPGDLVFTGTPSGVGALEPCDTVAARIDGLPPLDFTLTERR</sequence>
<protein>
    <submittedName>
        <fullName evidence="3">Fumarylacetoacetate (FAA) hydrolase</fullName>
    </submittedName>
</protein>
<dbReference type="STRING" id="394221.Mmar10_1996"/>
<dbReference type="OrthoDB" id="5197601at2"/>
<evidence type="ECO:0000313" key="3">
    <source>
        <dbReference type="EMBL" id="ABI66288.1"/>
    </source>
</evidence>
<name>Q0AN49_MARMM</name>
<dbReference type="Pfam" id="PF01557">
    <property type="entry name" value="FAA_hydrolase"/>
    <property type="match status" value="1"/>
</dbReference>
<evidence type="ECO:0000313" key="4">
    <source>
        <dbReference type="Proteomes" id="UP000001964"/>
    </source>
</evidence>
<keyword evidence="1" id="KW-0479">Metal-binding</keyword>
<dbReference type="PANTHER" id="PTHR11820">
    <property type="entry name" value="ACYLPYRUVASE"/>
    <property type="match status" value="1"/>
</dbReference>
<evidence type="ECO:0000259" key="2">
    <source>
        <dbReference type="Pfam" id="PF01557"/>
    </source>
</evidence>
<feature type="domain" description="Fumarylacetoacetase-like C-terminal" evidence="2">
    <location>
        <begin position="27"/>
        <end position="209"/>
    </location>
</feature>
<dbReference type="InterPro" id="IPR011234">
    <property type="entry name" value="Fumarylacetoacetase-like_C"/>
</dbReference>
<dbReference type="KEGG" id="mmr:Mmar10_1996"/>
<dbReference type="Gene3D" id="3.90.850.10">
    <property type="entry name" value="Fumarylacetoacetase-like, C-terminal domain"/>
    <property type="match status" value="1"/>
</dbReference>
<keyword evidence="4" id="KW-1185">Reference proteome</keyword>
<organism evidence="3 4">
    <name type="scientific">Maricaulis maris (strain MCS10)</name>
    <name type="common">Caulobacter maris</name>
    <dbReference type="NCBI Taxonomy" id="394221"/>
    <lineage>
        <taxon>Bacteria</taxon>
        <taxon>Pseudomonadati</taxon>
        <taxon>Pseudomonadota</taxon>
        <taxon>Alphaproteobacteria</taxon>
        <taxon>Maricaulales</taxon>
        <taxon>Maricaulaceae</taxon>
        <taxon>Maricaulis</taxon>
    </lineage>
</organism>
<dbReference type="InterPro" id="IPR036663">
    <property type="entry name" value="Fumarylacetoacetase_C_sf"/>
</dbReference>
<dbReference type="Proteomes" id="UP000001964">
    <property type="component" value="Chromosome"/>
</dbReference>
<keyword evidence="3" id="KW-0378">Hydrolase</keyword>
<accession>Q0AN49</accession>
<dbReference type="PANTHER" id="PTHR11820:SF90">
    <property type="entry name" value="FLUTATHIONE S-TRANSFERASE"/>
    <property type="match status" value="1"/>
</dbReference>
<gene>
    <name evidence="3" type="ordered locus">Mmar10_1996</name>
</gene>
<dbReference type="EMBL" id="CP000449">
    <property type="protein sequence ID" value="ABI66288.1"/>
    <property type="molecule type" value="Genomic_DNA"/>
</dbReference>
<dbReference type="SUPFAM" id="SSF56529">
    <property type="entry name" value="FAH"/>
    <property type="match status" value="1"/>
</dbReference>
<dbReference type="GO" id="GO:0018773">
    <property type="term" value="F:acetylpyruvate hydrolase activity"/>
    <property type="evidence" value="ECO:0007669"/>
    <property type="project" value="TreeGrafter"/>
</dbReference>
<dbReference type="AlphaFoldDB" id="Q0AN49"/>
<dbReference type="HOGENOM" id="CLU_028458_5_1_5"/>
<dbReference type="eggNOG" id="COG0179">
    <property type="taxonomic scope" value="Bacteria"/>
</dbReference>
<proteinExistence type="predicted"/>
<dbReference type="GO" id="GO:0046872">
    <property type="term" value="F:metal ion binding"/>
    <property type="evidence" value="ECO:0007669"/>
    <property type="project" value="UniProtKB-KW"/>
</dbReference>